<comment type="caution">
    <text evidence="1">The sequence shown here is derived from an EMBL/GenBank/DDBJ whole genome shotgun (WGS) entry which is preliminary data.</text>
</comment>
<evidence type="ECO:0000313" key="1">
    <source>
        <dbReference type="EMBL" id="MPN45537.1"/>
    </source>
</evidence>
<proteinExistence type="predicted"/>
<dbReference type="AlphaFoldDB" id="A0A645I2K7"/>
<name>A0A645I2K7_9ZZZZ</name>
<dbReference type="EMBL" id="VSSQ01105526">
    <property type="protein sequence ID" value="MPN45537.1"/>
    <property type="molecule type" value="Genomic_DNA"/>
</dbReference>
<sequence>MLLIPKIPLAKFQIVKIHGQSGLLHETLQFFTAFMNKAG</sequence>
<accession>A0A645I2K7</accession>
<reference evidence="1" key="1">
    <citation type="submission" date="2019-08" db="EMBL/GenBank/DDBJ databases">
        <authorList>
            <person name="Kucharzyk K."/>
            <person name="Murdoch R.W."/>
            <person name="Higgins S."/>
            <person name="Loffler F."/>
        </authorList>
    </citation>
    <scope>NUCLEOTIDE SEQUENCE</scope>
</reference>
<protein>
    <submittedName>
        <fullName evidence="1">Uncharacterized protein</fullName>
    </submittedName>
</protein>
<organism evidence="1">
    <name type="scientific">bioreactor metagenome</name>
    <dbReference type="NCBI Taxonomy" id="1076179"/>
    <lineage>
        <taxon>unclassified sequences</taxon>
        <taxon>metagenomes</taxon>
        <taxon>ecological metagenomes</taxon>
    </lineage>
</organism>
<gene>
    <name evidence="1" type="ORF">SDC9_193104</name>
</gene>